<feature type="transmembrane region" description="Helical" evidence="1">
    <location>
        <begin position="66"/>
        <end position="85"/>
    </location>
</feature>
<organism evidence="2">
    <name type="scientific">Paenibacillus sp. SYP-B3998</name>
    <dbReference type="NCBI Taxonomy" id="2678564"/>
    <lineage>
        <taxon>Bacteria</taxon>
        <taxon>Bacillati</taxon>
        <taxon>Bacillota</taxon>
        <taxon>Bacilli</taxon>
        <taxon>Bacillales</taxon>
        <taxon>Paenibacillaceae</taxon>
        <taxon>Paenibacillus</taxon>
    </lineage>
</organism>
<dbReference type="RefSeq" id="WP_163940587.1">
    <property type="nucleotide sequence ID" value="NZ_JAAIKC010000001.1"/>
</dbReference>
<evidence type="ECO:0000256" key="1">
    <source>
        <dbReference type="SAM" id="Phobius"/>
    </source>
</evidence>
<sequence>MSRKWERMVTKNAKTVNKNRLKQGIAPVTDPDQSVVFKGRSILLSLFFVCVAVFLMSSLARSGADSMYWFTTISYFFVGLLIYFVRRPYLKVGRNSLSKRGYAKEKILNAENIKQIIYTPGNILIELDGKSRWGYSKFFNRFDVAAMADKLKRFSEQNNITFVDKTTNG</sequence>
<keyword evidence="1" id="KW-0812">Transmembrane</keyword>
<dbReference type="EMBL" id="JAAIKC010000001">
    <property type="protein sequence ID" value="NEW04803.1"/>
    <property type="molecule type" value="Genomic_DNA"/>
</dbReference>
<accession>A0A6G3ZRG9</accession>
<comment type="caution">
    <text evidence="2">The sequence shown here is derived from an EMBL/GenBank/DDBJ whole genome shotgun (WGS) entry which is preliminary data.</text>
</comment>
<name>A0A6G3ZRG9_9BACL</name>
<reference evidence="2" key="1">
    <citation type="submission" date="2020-02" db="EMBL/GenBank/DDBJ databases">
        <authorList>
            <person name="Shen X.-R."/>
            <person name="Zhang Y.-X."/>
        </authorList>
    </citation>
    <scope>NUCLEOTIDE SEQUENCE</scope>
    <source>
        <strain evidence="2">SYP-B3998</strain>
    </source>
</reference>
<keyword evidence="1" id="KW-0472">Membrane</keyword>
<evidence type="ECO:0008006" key="3">
    <source>
        <dbReference type="Google" id="ProtNLM"/>
    </source>
</evidence>
<evidence type="ECO:0000313" key="2">
    <source>
        <dbReference type="EMBL" id="NEW04803.1"/>
    </source>
</evidence>
<dbReference type="AlphaFoldDB" id="A0A6G3ZRG9"/>
<protein>
    <recommendedName>
        <fullName evidence="3">Methyltransferase</fullName>
    </recommendedName>
</protein>
<gene>
    <name evidence="2" type="ORF">GK047_02065</name>
</gene>
<keyword evidence="1" id="KW-1133">Transmembrane helix</keyword>
<proteinExistence type="predicted"/>
<feature type="transmembrane region" description="Helical" evidence="1">
    <location>
        <begin position="42"/>
        <end position="60"/>
    </location>
</feature>